<dbReference type="Pfam" id="PF02627">
    <property type="entry name" value="CMD"/>
    <property type="match status" value="1"/>
</dbReference>
<keyword evidence="2" id="KW-0560">Oxidoreductase</keyword>
<dbReference type="AlphaFoldDB" id="A0A2P8HDX6"/>
<dbReference type="NCBIfam" id="TIGR00778">
    <property type="entry name" value="ahpD_dom"/>
    <property type="match status" value="1"/>
</dbReference>
<dbReference type="Gene3D" id="1.20.1290.10">
    <property type="entry name" value="AhpD-like"/>
    <property type="match status" value="1"/>
</dbReference>
<evidence type="ECO:0000313" key="2">
    <source>
        <dbReference type="EMBL" id="PSL44428.1"/>
    </source>
</evidence>
<dbReference type="GO" id="GO:0051920">
    <property type="term" value="F:peroxiredoxin activity"/>
    <property type="evidence" value="ECO:0007669"/>
    <property type="project" value="InterPro"/>
</dbReference>
<organism evidence="2 3">
    <name type="scientific">Salsuginibacillus halophilus</name>
    <dbReference type="NCBI Taxonomy" id="517424"/>
    <lineage>
        <taxon>Bacteria</taxon>
        <taxon>Bacillati</taxon>
        <taxon>Bacillota</taxon>
        <taxon>Bacilli</taxon>
        <taxon>Bacillales</taxon>
        <taxon>Bacillaceae</taxon>
        <taxon>Salsuginibacillus</taxon>
    </lineage>
</organism>
<accession>A0A2P8HDX6</accession>
<dbReference type="PANTHER" id="PTHR33930">
    <property type="entry name" value="ALKYL HYDROPEROXIDE REDUCTASE AHPD"/>
    <property type="match status" value="1"/>
</dbReference>
<protein>
    <submittedName>
        <fullName evidence="2">AhpD family alkylhydroperoxidase</fullName>
    </submittedName>
</protein>
<dbReference type="SUPFAM" id="SSF69118">
    <property type="entry name" value="AhpD-like"/>
    <property type="match status" value="1"/>
</dbReference>
<name>A0A2P8HDX6_9BACI</name>
<evidence type="ECO:0000313" key="3">
    <source>
        <dbReference type="Proteomes" id="UP000242310"/>
    </source>
</evidence>
<reference evidence="2 3" key="1">
    <citation type="submission" date="2018-03" db="EMBL/GenBank/DDBJ databases">
        <title>Genomic Encyclopedia of Type Strains, Phase III (KMG-III): the genomes of soil and plant-associated and newly described type strains.</title>
        <authorList>
            <person name="Whitman W."/>
        </authorList>
    </citation>
    <scope>NUCLEOTIDE SEQUENCE [LARGE SCALE GENOMIC DNA]</scope>
    <source>
        <strain evidence="2 3">CGMCC 1.07653</strain>
    </source>
</reference>
<keyword evidence="2" id="KW-0575">Peroxidase</keyword>
<comment type="caution">
    <text evidence="2">The sequence shown here is derived from an EMBL/GenBank/DDBJ whole genome shotgun (WGS) entry which is preliminary data.</text>
</comment>
<dbReference type="InterPro" id="IPR003779">
    <property type="entry name" value="CMD-like"/>
</dbReference>
<feature type="domain" description="Carboxymuconolactone decarboxylase-like" evidence="1">
    <location>
        <begin position="27"/>
        <end position="110"/>
    </location>
</feature>
<dbReference type="PANTHER" id="PTHR33930:SF2">
    <property type="entry name" value="BLR3452 PROTEIN"/>
    <property type="match status" value="1"/>
</dbReference>
<proteinExistence type="predicted"/>
<dbReference type="RefSeq" id="WP_245893944.1">
    <property type="nucleotide sequence ID" value="NZ_PYAV01000008.1"/>
</dbReference>
<dbReference type="InterPro" id="IPR029032">
    <property type="entry name" value="AhpD-like"/>
</dbReference>
<dbReference type="EMBL" id="PYAV01000008">
    <property type="protein sequence ID" value="PSL44428.1"/>
    <property type="molecule type" value="Genomic_DNA"/>
</dbReference>
<gene>
    <name evidence="2" type="ORF">B0H94_10839</name>
</gene>
<sequence length="122" mass="13459">MSQEESFVHEMMREYKEGVGHFEEQMPKFMKAYHTFTEHSFEAGEVSAKQKQLIALALSVFAQDEYCMVYHTKGALDHDCTESEIYESLAVAGAFGGGMAVSQAAAVVKEAVNVFSSDQSSS</sequence>
<evidence type="ECO:0000259" key="1">
    <source>
        <dbReference type="Pfam" id="PF02627"/>
    </source>
</evidence>
<dbReference type="Proteomes" id="UP000242310">
    <property type="component" value="Unassembled WGS sequence"/>
</dbReference>
<keyword evidence="3" id="KW-1185">Reference proteome</keyword>
<dbReference type="InterPro" id="IPR004675">
    <property type="entry name" value="AhpD_core"/>
</dbReference>